<dbReference type="InterPro" id="IPR036704">
    <property type="entry name" value="RraA/RraA-like_sf"/>
</dbReference>
<protein>
    <submittedName>
        <fullName evidence="2">RraA-like protein</fullName>
    </submittedName>
</protein>
<evidence type="ECO:0000313" key="2">
    <source>
        <dbReference type="EMBL" id="WPG98676.1"/>
    </source>
</evidence>
<keyword evidence="1" id="KW-0460">Magnesium</keyword>
<dbReference type="CDD" id="cd16841">
    <property type="entry name" value="RraA_family"/>
    <property type="match status" value="1"/>
</dbReference>
<dbReference type="AlphaFoldDB" id="A0AAQ3LZ32"/>
<dbReference type="Proteomes" id="UP001303373">
    <property type="component" value="Chromosome 2"/>
</dbReference>
<comment type="cofactor">
    <cofactor evidence="1">
        <name>Mg(2+)</name>
        <dbReference type="ChEBI" id="CHEBI:18420"/>
    </cofactor>
</comment>
<dbReference type="GO" id="GO:0008948">
    <property type="term" value="F:oxaloacetate decarboxylase activity"/>
    <property type="evidence" value="ECO:0007669"/>
    <property type="project" value="TreeGrafter"/>
</dbReference>
<dbReference type="EMBL" id="CP138581">
    <property type="protein sequence ID" value="WPG98676.1"/>
    <property type="molecule type" value="Genomic_DNA"/>
</dbReference>
<name>A0AAQ3LZ32_9PEZI</name>
<feature type="binding site" evidence="1">
    <location>
        <position position="157"/>
    </location>
    <ligand>
        <name>substrate</name>
    </ligand>
</feature>
<dbReference type="Gene3D" id="3.50.30.40">
    <property type="entry name" value="Ribonuclease E inhibitor RraA/RraA-like"/>
    <property type="match status" value="1"/>
</dbReference>
<proteinExistence type="predicted"/>
<dbReference type="PANTHER" id="PTHR33254:SF4">
    <property type="entry name" value="4-HYDROXY-4-METHYL-2-OXOGLUTARATE ALDOLASE 3-RELATED"/>
    <property type="match status" value="1"/>
</dbReference>
<dbReference type="SUPFAM" id="SSF89562">
    <property type="entry name" value="RraA-like"/>
    <property type="match status" value="1"/>
</dbReference>
<dbReference type="GO" id="GO:0047443">
    <property type="term" value="F:4-hydroxy-4-methyl-2-oxoglutarate aldolase activity"/>
    <property type="evidence" value="ECO:0007669"/>
    <property type="project" value="TreeGrafter"/>
</dbReference>
<accession>A0AAQ3LZ32</accession>
<sequence length="261" mass="27950">MLLLVSRRASAIASLRLTQTLSAKLSRNMSSNNDLTATCRKLSEEYSACDVSDALLKLKVPQAGFLPDIVPIHGIPHGKGQHVVAPVSTVLFVPKSGENPQPSNIPTDKHWTDIPPPSSIVLLQQPAGMICAVLGDIMATRLKHRGVRGIVANGRIRDIASINELCADGTLSTWSKGYSTVGTGLEAKAWAVDVPVQIGGLEVRSGDILCADENERGVVVIPQDKLDELMAILPALKATDDKCVADVQAGVDVNEVFRRHR</sequence>
<keyword evidence="3" id="KW-1185">Reference proteome</keyword>
<dbReference type="InterPro" id="IPR005493">
    <property type="entry name" value="RraA/RraA-like"/>
</dbReference>
<evidence type="ECO:0000313" key="3">
    <source>
        <dbReference type="Proteomes" id="UP001303373"/>
    </source>
</evidence>
<keyword evidence="1" id="KW-0479">Metal-binding</keyword>
<feature type="binding site" evidence="1">
    <location>
        <position position="158"/>
    </location>
    <ligand>
        <name>Mg(2+)</name>
        <dbReference type="ChEBI" id="CHEBI:18420"/>
    </ligand>
</feature>
<organism evidence="2 3">
    <name type="scientific">Acrodontium crateriforme</name>
    <dbReference type="NCBI Taxonomy" id="150365"/>
    <lineage>
        <taxon>Eukaryota</taxon>
        <taxon>Fungi</taxon>
        <taxon>Dikarya</taxon>
        <taxon>Ascomycota</taxon>
        <taxon>Pezizomycotina</taxon>
        <taxon>Dothideomycetes</taxon>
        <taxon>Dothideomycetidae</taxon>
        <taxon>Mycosphaerellales</taxon>
        <taxon>Teratosphaeriaceae</taxon>
        <taxon>Acrodontium</taxon>
    </lineage>
</organism>
<reference evidence="2 3" key="1">
    <citation type="submission" date="2023-11" db="EMBL/GenBank/DDBJ databases">
        <title>An acidophilic fungus is an integral part of prey digestion in a carnivorous sundew plant.</title>
        <authorList>
            <person name="Tsai I.J."/>
        </authorList>
    </citation>
    <scope>NUCLEOTIDE SEQUENCE [LARGE SCALE GENOMIC DNA]</scope>
    <source>
        <strain evidence="2">169a</strain>
    </source>
</reference>
<gene>
    <name evidence="2" type="ORF">R9X50_00146900</name>
</gene>
<dbReference type="GO" id="GO:0046872">
    <property type="term" value="F:metal ion binding"/>
    <property type="evidence" value="ECO:0007669"/>
    <property type="project" value="UniProtKB-KW"/>
</dbReference>
<dbReference type="PANTHER" id="PTHR33254">
    <property type="entry name" value="4-HYDROXY-4-METHYL-2-OXOGLUTARATE ALDOLASE 3-RELATED"/>
    <property type="match status" value="1"/>
</dbReference>
<feature type="binding site" evidence="1">
    <location>
        <begin position="135"/>
        <end position="138"/>
    </location>
    <ligand>
        <name>substrate</name>
    </ligand>
</feature>
<evidence type="ECO:0000256" key="1">
    <source>
        <dbReference type="PIRSR" id="PIRSR605493-1"/>
    </source>
</evidence>
<dbReference type="Pfam" id="PF03737">
    <property type="entry name" value="RraA-like"/>
    <property type="match status" value="1"/>
</dbReference>